<feature type="compositionally biased region" description="Low complexity" evidence="1">
    <location>
        <begin position="288"/>
        <end position="324"/>
    </location>
</feature>
<evidence type="ECO:0000313" key="4">
    <source>
        <dbReference type="Proteomes" id="UP000199323"/>
    </source>
</evidence>
<sequence length="324" mass="34738">MGYSVLYLAFGIVALWLLGEVLLQYKARLRWRLLAFAGFLGVVVGVYQRDVIIIVLGALAFGTGQSFVTLSYKRGFSTGWALGGRPGSSRRRKRGGGVSEPVLEVSPVEAEYGAGQGAEFAAGQPGGPVDELDADEPDVFGARPPLDPSTQVYQAVPMHDDSGEYPLYDGQSSYTPDPYTSGGYEGYGAQGYAGWGGEPQPAAASYGSDGSGGFGGDGYDRTDPSDPGGQSGWGGHEYGYDPGAYQEPAAASYGYDTPAGGTDGYGYGYQQQPAGSDPYGYPYPQQNEPQAQPYIPQQQYQSPYEQQQDQQQEQYADPYDPYRY</sequence>
<evidence type="ECO:0000256" key="2">
    <source>
        <dbReference type="SAM" id="Phobius"/>
    </source>
</evidence>
<keyword evidence="2" id="KW-0472">Membrane</keyword>
<gene>
    <name evidence="3" type="ORF">SAMN05216251_109261</name>
</gene>
<dbReference type="Proteomes" id="UP000199323">
    <property type="component" value="Unassembled WGS sequence"/>
</dbReference>
<evidence type="ECO:0000313" key="3">
    <source>
        <dbReference type="EMBL" id="SFF20433.1"/>
    </source>
</evidence>
<reference evidence="3 4" key="1">
    <citation type="submission" date="2016-10" db="EMBL/GenBank/DDBJ databases">
        <authorList>
            <person name="de Groot N.N."/>
        </authorList>
    </citation>
    <scope>NUCLEOTIDE SEQUENCE [LARGE SCALE GENOMIC DNA]</scope>
    <source>
        <strain evidence="3 4">CGMCC 4.3510</strain>
    </source>
</reference>
<feature type="transmembrane region" description="Helical" evidence="2">
    <location>
        <begin position="6"/>
        <end position="23"/>
    </location>
</feature>
<name>A0A1I2GTC2_9ACTN</name>
<protein>
    <submittedName>
        <fullName evidence="3">Uncharacterized protein</fullName>
    </submittedName>
</protein>
<accession>A0A1I2GTC2</accession>
<organism evidence="3 4">
    <name type="scientific">Actinacidiphila alni</name>
    <dbReference type="NCBI Taxonomy" id="380248"/>
    <lineage>
        <taxon>Bacteria</taxon>
        <taxon>Bacillati</taxon>
        <taxon>Actinomycetota</taxon>
        <taxon>Actinomycetes</taxon>
        <taxon>Kitasatosporales</taxon>
        <taxon>Streptomycetaceae</taxon>
        <taxon>Actinacidiphila</taxon>
    </lineage>
</organism>
<feature type="region of interest" description="Disordered" evidence="1">
    <location>
        <begin position="196"/>
        <end position="324"/>
    </location>
</feature>
<dbReference type="STRING" id="380248.SAMN05216251_109261"/>
<feature type="transmembrane region" description="Helical" evidence="2">
    <location>
        <begin position="53"/>
        <end position="72"/>
    </location>
</feature>
<proteinExistence type="predicted"/>
<dbReference type="AlphaFoldDB" id="A0A1I2GTC2"/>
<keyword evidence="2" id="KW-1133">Transmembrane helix</keyword>
<keyword evidence="2" id="KW-0812">Transmembrane</keyword>
<feature type="region of interest" description="Disordered" evidence="1">
    <location>
        <begin position="119"/>
        <end position="181"/>
    </location>
</feature>
<dbReference type="RefSeq" id="WP_093714539.1">
    <property type="nucleotide sequence ID" value="NZ_FONG01000009.1"/>
</dbReference>
<keyword evidence="4" id="KW-1185">Reference proteome</keyword>
<dbReference type="OrthoDB" id="4301348at2"/>
<evidence type="ECO:0000256" key="1">
    <source>
        <dbReference type="SAM" id="MobiDB-lite"/>
    </source>
</evidence>
<dbReference type="EMBL" id="FONG01000009">
    <property type="protein sequence ID" value="SFF20433.1"/>
    <property type="molecule type" value="Genomic_DNA"/>
</dbReference>
<feature type="transmembrane region" description="Helical" evidence="2">
    <location>
        <begin position="30"/>
        <end position="47"/>
    </location>
</feature>